<dbReference type="CDD" id="cd03250">
    <property type="entry name" value="ABCC_MRP_domain1"/>
    <property type="match status" value="1"/>
</dbReference>
<dbReference type="CDD" id="cd03244">
    <property type="entry name" value="ABCC_MRP_domain2"/>
    <property type="match status" value="1"/>
</dbReference>
<dbReference type="SUPFAM" id="SSF90123">
    <property type="entry name" value="ABC transporter transmembrane region"/>
    <property type="match status" value="2"/>
</dbReference>
<evidence type="ECO:0000259" key="12">
    <source>
        <dbReference type="PROSITE" id="PS50929"/>
    </source>
</evidence>
<dbReference type="SUPFAM" id="SSF52540">
    <property type="entry name" value="P-loop containing nucleoside triphosphate hydrolases"/>
    <property type="match status" value="2"/>
</dbReference>
<dbReference type="InterPro" id="IPR017871">
    <property type="entry name" value="ABC_transporter-like_CS"/>
</dbReference>
<dbReference type="PROSITE" id="PS00211">
    <property type="entry name" value="ABC_TRANSPORTER_1"/>
    <property type="match status" value="2"/>
</dbReference>
<dbReference type="Proteomes" id="UP000244309">
    <property type="component" value="Unassembled WGS sequence"/>
</dbReference>
<dbReference type="OrthoDB" id="6500128at2759"/>
<feature type="domain" description="ABC transporter" evidence="11">
    <location>
        <begin position="1076"/>
        <end position="1325"/>
    </location>
</feature>
<dbReference type="VEuPathDB" id="FungiDB:CXQ85_003803"/>
<feature type="transmembrane region" description="Helical" evidence="10">
    <location>
        <begin position="121"/>
        <end position="142"/>
    </location>
</feature>
<feature type="transmembrane region" description="Helical" evidence="10">
    <location>
        <begin position="154"/>
        <end position="174"/>
    </location>
</feature>
<dbReference type="InterPro" id="IPR003439">
    <property type="entry name" value="ABC_transporter-like_ATP-bd"/>
</dbReference>
<name>A0A2V1B184_9ASCO</name>
<protein>
    <submittedName>
        <fullName evidence="13">Uncharacterized protein</fullName>
    </submittedName>
</protein>
<comment type="subcellular location">
    <subcellularLocation>
        <location evidence="1">Vacuole membrane</location>
        <topology evidence="1">Multi-pass membrane protein</topology>
    </subcellularLocation>
</comment>
<dbReference type="InterPro" id="IPR003593">
    <property type="entry name" value="AAA+_ATPase"/>
</dbReference>
<keyword evidence="2" id="KW-0813">Transport</keyword>
<keyword evidence="7 10" id="KW-1133">Transmembrane helix</keyword>
<proteinExistence type="predicted"/>
<feature type="transmembrane region" description="Helical" evidence="10">
    <location>
        <begin position="329"/>
        <end position="353"/>
    </location>
</feature>
<evidence type="ECO:0000259" key="11">
    <source>
        <dbReference type="PROSITE" id="PS50893"/>
    </source>
</evidence>
<dbReference type="GO" id="GO:0000329">
    <property type="term" value="C:fungal-type vacuole membrane"/>
    <property type="evidence" value="ECO:0007669"/>
    <property type="project" value="UniProtKB-ARBA"/>
</dbReference>
<dbReference type="InterPro" id="IPR027417">
    <property type="entry name" value="P-loop_NTPase"/>
</dbReference>
<gene>
    <name evidence="13" type="ORF">CXQ85_003803</name>
</gene>
<evidence type="ECO:0000256" key="6">
    <source>
        <dbReference type="ARBA" id="ARBA00022840"/>
    </source>
</evidence>
<dbReference type="PANTHER" id="PTHR24223">
    <property type="entry name" value="ATP-BINDING CASSETTE SUB-FAMILY C"/>
    <property type="match status" value="1"/>
</dbReference>
<feature type="domain" description="ABC transporter" evidence="11">
    <location>
        <begin position="524"/>
        <end position="749"/>
    </location>
</feature>
<reference evidence="13 14" key="1">
    <citation type="submission" date="2017-12" db="EMBL/GenBank/DDBJ databases">
        <title>Genome Sequence of a Multidrug-Resistant Candida haemulonii Isolate from a Patient with Chronic Leg Ulcers in Israel.</title>
        <authorList>
            <person name="Chow N.A."/>
            <person name="Gade L."/>
            <person name="Batra D."/>
            <person name="Rowe L.A."/>
            <person name="Ben-Ami R."/>
            <person name="Loparev V.N."/>
            <person name="Litvintseva A.P."/>
        </authorList>
    </citation>
    <scope>NUCLEOTIDE SEQUENCE [LARGE SCALE GENOMIC DNA]</scope>
    <source>
        <strain evidence="13 14">B11899</strain>
    </source>
</reference>
<keyword evidence="6" id="KW-0067">ATP-binding</keyword>
<dbReference type="PANTHER" id="PTHR24223:SF443">
    <property type="entry name" value="MULTIDRUG-RESISTANCE LIKE PROTEIN 1, ISOFORM I"/>
    <property type="match status" value="1"/>
</dbReference>
<dbReference type="EMBL" id="PKFO01000011">
    <property type="protein sequence ID" value="PVH23513.1"/>
    <property type="molecule type" value="Genomic_DNA"/>
</dbReference>
<dbReference type="GO" id="GO:0016887">
    <property type="term" value="F:ATP hydrolysis activity"/>
    <property type="evidence" value="ECO:0007669"/>
    <property type="project" value="InterPro"/>
</dbReference>
<evidence type="ECO:0000256" key="3">
    <source>
        <dbReference type="ARBA" id="ARBA00022692"/>
    </source>
</evidence>
<dbReference type="GeneID" id="37009133"/>
<keyword evidence="8 10" id="KW-0472">Membrane</keyword>
<dbReference type="Gene3D" id="3.40.50.300">
    <property type="entry name" value="P-loop containing nucleotide triphosphate hydrolases"/>
    <property type="match status" value="2"/>
</dbReference>
<keyword evidence="4" id="KW-0677">Repeat</keyword>
<evidence type="ECO:0000256" key="7">
    <source>
        <dbReference type="ARBA" id="ARBA00022989"/>
    </source>
</evidence>
<evidence type="ECO:0000256" key="10">
    <source>
        <dbReference type="SAM" id="Phobius"/>
    </source>
</evidence>
<dbReference type="FunFam" id="3.40.50.300:FF:000997">
    <property type="entry name" value="Multidrug resistance-associated protein 1"/>
    <property type="match status" value="1"/>
</dbReference>
<dbReference type="PROSITE" id="PS50929">
    <property type="entry name" value="ABC_TM1F"/>
    <property type="match status" value="2"/>
</dbReference>
<dbReference type="InterPro" id="IPR011527">
    <property type="entry name" value="ABC1_TM_dom"/>
</dbReference>
<evidence type="ECO:0000313" key="14">
    <source>
        <dbReference type="Proteomes" id="UP000244309"/>
    </source>
</evidence>
<feature type="transmembrane region" description="Helical" evidence="10">
    <location>
        <begin position="870"/>
        <end position="893"/>
    </location>
</feature>
<feature type="domain" description="ABC transmembrane type-1" evidence="12">
    <location>
        <begin position="912"/>
        <end position="1031"/>
    </location>
</feature>
<evidence type="ECO:0000256" key="8">
    <source>
        <dbReference type="ARBA" id="ARBA00023136"/>
    </source>
</evidence>
<feature type="transmembrane region" description="Helical" evidence="10">
    <location>
        <begin position="85"/>
        <end position="109"/>
    </location>
</feature>
<dbReference type="GO" id="GO:0005524">
    <property type="term" value="F:ATP binding"/>
    <property type="evidence" value="ECO:0007669"/>
    <property type="project" value="UniProtKB-KW"/>
</dbReference>
<feature type="region of interest" description="Disordered" evidence="9">
    <location>
        <begin position="1200"/>
        <end position="1223"/>
    </location>
</feature>
<dbReference type="PROSITE" id="PS50893">
    <property type="entry name" value="ABC_TRANSPORTER_2"/>
    <property type="match status" value="2"/>
</dbReference>
<feature type="domain" description="ABC transmembrane type-1" evidence="12">
    <location>
        <begin position="328"/>
        <end position="487"/>
    </location>
</feature>
<feature type="transmembrane region" description="Helical" evidence="10">
    <location>
        <begin position="39"/>
        <end position="64"/>
    </location>
</feature>
<dbReference type="InterPro" id="IPR036640">
    <property type="entry name" value="ABC1_TM_sf"/>
</dbReference>
<feature type="transmembrane region" description="Helical" evidence="10">
    <location>
        <begin position="365"/>
        <end position="384"/>
    </location>
</feature>
<dbReference type="GO" id="GO:0140359">
    <property type="term" value="F:ABC-type transporter activity"/>
    <property type="evidence" value="ECO:0007669"/>
    <property type="project" value="InterPro"/>
</dbReference>
<feature type="transmembrane region" description="Helical" evidence="10">
    <location>
        <begin position="186"/>
        <end position="208"/>
    </location>
</feature>
<evidence type="ECO:0000313" key="13">
    <source>
        <dbReference type="EMBL" id="PVH23513.1"/>
    </source>
</evidence>
<dbReference type="STRING" id="45357.A0A2V1B184"/>
<sequence>MTGLSGEVLYSSGGSGCTFHDSIRNPLVDPNGNFPNPCFLASVVLVSHEVIAVIMFYQIVMVTLNNKHGPYRVKYSFGNAFSVRSVGMFQFIRVSLAFLQASILAGLAIEVKLREKATTVVTTTAIALSAFIFTLAVPLHILEVTRTVVGHGSLLAYWLLSALSFLVVTTNDIFSSSKVFASHTDNAALAITWTIEIVLTLTSTVLFVTERYYYFPSKELFEYYSLNEWDVSSTKNLAEVLSFSWVVPVMKQIRSSGEATIQLIPNLVPSLTSVVVKERFEDAWFKQAGRTSKDNKKPANVYPLLQSKTKPSLLLILLQLHWLQMVKGVSFMIGDIMLSIASPFFIRAFIQFFTQHVDGNDSKSGPPLIIGIALSISIFSVTMVQPILRNQASLTFCNIKVGIQSALTTAIYEKSIKLSNAARSEKTIGEITNHVSLDITMISGCLESIASLFTVPLRLVLSIIALHKLLGNFMWVGIAVILMQLVFDRLTSFLCMEEIVSNSRQLSTTPRKGQVILDNATFCWKQDDAVQPSSEVKYALKNVNFEARKGDLICIVGKVGSGKSTLLKSIMGELYLSIKSGYFNVQGSLAYCSQDAWIINSSIRENILFGKRYEKHFYDRTLEACQLQEDLKALSNGDNTVVGDKGVSLSGGQKARVSLARAIYARADIYLLDDVLSTADAFVGKKIIDHVLAPGGLLRSRTVILATNSSRALSKATTIYYMSKGEIIDHGTYGWLLEELKDFHEMLSDDDIREAGEEPKHSKCDPVHESLKLSTVVSRETIGSASKAPFAVDDTNLDGSTPHNIPETKQKGQVKKEVLLEYLKACRLPFIFLWALFIFLAIITGIYRTALLKEWSQKNLENGRNVQVSFYLIIYAVSGLGFTGLRLAGTYLLRAFCALNGAKTIHDNYRSWYIQASRELKRLRATLNSPLISHFHESIGGSETIRAYDEVERFEFLSRKLIDNIAKVDIITQNVNNWLSLRLSSISAAVILACSLLCLSTLLSERPLSPGMVGFLLSYAISSTSMLDMIIKFSAESEVKLVSIERLLEYSNLPQEAPAIIEDNRPSESWPSKGSIDIKNYSTGYRDDLPAALKNINLRFEPSEKIGIVGRTGAGKSSLALALFRIIEARNGSIAIDGSSIDKMGLFDLRRRLNIIPQDTCAFRGSVRENLDPFGDYSDKELWRVLELAHLKSYVETLGATSKSTPDPNNSGQSSALDAGIQEGGSNLSSGERQLLCLVRALLSPSNVLVLDEATASVDAATDRIIQQTIRKEFKHKTIITIAHRLGTIMDSDKIVVVGDGQVKEFGPPKTLLNDSSSEFYALCKEAGLVSNKAE</sequence>
<evidence type="ECO:0000256" key="9">
    <source>
        <dbReference type="SAM" id="MobiDB-lite"/>
    </source>
</evidence>
<dbReference type="Pfam" id="PF00005">
    <property type="entry name" value="ABC_tran"/>
    <property type="match status" value="2"/>
</dbReference>
<keyword evidence="3 10" id="KW-0812">Transmembrane</keyword>
<comment type="caution">
    <text evidence="13">The sequence shown here is derived from an EMBL/GenBank/DDBJ whole genome shotgun (WGS) entry which is preliminary data.</text>
</comment>
<keyword evidence="5" id="KW-0547">Nucleotide-binding</keyword>
<organism evidence="13 14">
    <name type="scientific">Candidozyma haemuli</name>
    <dbReference type="NCBI Taxonomy" id="45357"/>
    <lineage>
        <taxon>Eukaryota</taxon>
        <taxon>Fungi</taxon>
        <taxon>Dikarya</taxon>
        <taxon>Ascomycota</taxon>
        <taxon>Saccharomycotina</taxon>
        <taxon>Pichiomycetes</taxon>
        <taxon>Metschnikowiaceae</taxon>
        <taxon>Candidozyma</taxon>
    </lineage>
</organism>
<evidence type="ECO:0000256" key="4">
    <source>
        <dbReference type="ARBA" id="ARBA00022737"/>
    </source>
</evidence>
<feature type="transmembrane region" description="Helical" evidence="10">
    <location>
        <begin position="830"/>
        <end position="850"/>
    </location>
</feature>
<dbReference type="SMART" id="SM00382">
    <property type="entry name" value="AAA"/>
    <property type="match status" value="2"/>
</dbReference>
<dbReference type="RefSeq" id="XP_025344453.1">
    <property type="nucleotide sequence ID" value="XM_025487437.1"/>
</dbReference>
<accession>A0A2V1B184</accession>
<evidence type="ECO:0000256" key="1">
    <source>
        <dbReference type="ARBA" id="ARBA00004128"/>
    </source>
</evidence>
<feature type="compositionally biased region" description="Polar residues" evidence="9">
    <location>
        <begin position="1200"/>
        <end position="1216"/>
    </location>
</feature>
<evidence type="ECO:0000256" key="2">
    <source>
        <dbReference type="ARBA" id="ARBA00022448"/>
    </source>
</evidence>
<dbReference type="FunFam" id="3.40.50.300:FF:000565">
    <property type="entry name" value="ABC bile acid transporter"/>
    <property type="match status" value="1"/>
</dbReference>
<dbReference type="Pfam" id="PF00664">
    <property type="entry name" value="ABC_membrane"/>
    <property type="match status" value="2"/>
</dbReference>
<dbReference type="InterPro" id="IPR050173">
    <property type="entry name" value="ABC_transporter_C-like"/>
</dbReference>
<dbReference type="Gene3D" id="1.20.1560.10">
    <property type="entry name" value="ABC transporter type 1, transmembrane domain"/>
    <property type="match status" value="2"/>
</dbReference>
<keyword evidence="14" id="KW-1185">Reference proteome</keyword>
<evidence type="ECO:0000256" key="5">
    <source>
        <dbReference type="ARBA" id="ARBA00022741"/>
    </source>
</evidence>